<dbReference type="EMBL" id="MEXR01000016">
    <property type="protein sequence ID" value="OGD10017.1"/>
    <property type="molecule type" value="Genomic_DNA"/>
</dbReference>
<dbReference type="STRING" id="1797263.A2397_01080"/>
<protein>
    <recommendedName>
        <fullName evidence="4">Septum formation initiator</fullName>
    </recommendedName>
</protein>
<proteinExistence type="predicted"/>
<gene>
    <name evidence="2" type="ORF">A2397_01080</name>
</gene>
<keyword evidence="1" id="KW-0175">Coiled coil</keyword>
<sequence length="118" mass="13782">MGKRLTRWLIVVLGWVLVVRTGVNVVRLLKAGDRVTEAEKELEMMQRENENLTRELRGVKTPEYMERLAREKLGYGKEGEVVVVIDPTDLEASVDKLPKSESEQVPNWKRWRRLYLGF</sequence>
<dbReference type="InterPro" id="IPR007060">
    <property type="entry name" value="FtsL/DivIC"/>
</dbReference>
<feature type="coiled-coil region" evidence="1">
    <location>
        <begin position="28"/>
        <end position="55"/>
    </location>
</feature>
<evidence type="ECO:0000313" key="2">
    <source>
        <dbReference type="EMBL" id="OGD10017.1"/>
    </source>
</evidence>
<reference evidence="2 3" key="1">
    <citation type="journal article" date="2016" name="Nat. Commun.">
        <title>Thousands of microbial genomes shed light on interconnected biogeochemical processes in an aquifer system.</title>
        <authorList>
            <person name="Anantharaman K."/>
            <person name="Brown C.T."/>
            <person name="Hug L.A."/>
            <person name="Sharon I."/>
            <person name="Castelle C.J."/>
            <person name="Probst A.J."/>
            <person name="Thomas B.C."/>
            <person name="Singh A."/>
            <person name="Wilkins M.J."/>
            <person name="Karaoz U."/>
            <person name="Brodie E.L."/>
            <person name="Williams K.H."/>
            <person name="Hubbard S.S."/>
            <person name="Banfield J.F."/>
        </authorList>
    </citation>
    <scope>NUCLEOTIDE SEQUENCE [LARGE SCALE GENOMIC DNA]</scope>
</reference>
<dbReference type="AlphaFoldDB" id="A0A1F4ZX38"/>
<accession>A0A1F4ZX38</accession>
<dbReference type="Proteomes" id="UP000176424">
    <property type="component" value="Unassembled WGS sequence"/>
</dbReference>
<evidence type="ECO:0000313" key="3">
    <source>
        <dbReference type="Proteomes" id="UP000176424"/>
    </source>
</evidence>
<organism evidence="2 3">
    <name type="scientific">Candidatus Amesbacteria bacterium RIFOXYB1_FULL_44_23</name>
    <dbReference type="NCBI Taxonomy" id="1797263"/>
    <lineage>
        <taxon>Bacteria</taxon>
        <taxon>Candidatus Amesiibacteriota</taxon>
    </lineage>
</organism>
<comment type="caution">
    <text evidence="2">The sequence shown here is derived from an EMBL/GenBank/DDBJ whole genome shotgun (WGS) entry which is preliminary data.</text>
</comment>
<dbReference type="Pfam" id="PF04977">
    <property type="entry name" value="DivIC"/>
    <property type="match status" value="1"/>
</dbReference>
<evidence type="ECO:0000256" key="1">
    <source>
        <dbReference type="SAM" id="Coils"/>
    </source>
</evidence>
<evidence type="ECO:0008006" key="4">
    <source>
        <dbReference type="Google" id="ProtNLM"/>
    </source>
</evidence>
<name>A0A1F4ZX38_9BACT</name>